<evidence type="ECO:0000256" key="1">
    <source>
        <dbReference type="SAM" id="MobiDB-lite"/>
    </source>
</evidence>
<evidence type="ECO:0000313" key="5">
    <source>
        <dbReference type="Proteomes" id="UP000240429"/>
    </source>
</evidence>
<evidence type="ECO:0000313" key="4">
    <source>
        <dbReference type="EMBL" id="PSM45312.1"/>
    </source>
</evidence>
<accession>A0A2P8QGC6</accession>
<feature type="compositionally biased region" description="Low complexity" evidence="1">
    <location>
        <begin position="1"/>
        <end position="23"/>
    </location>
</feature>
<keyword evidence="5" id="KW-1185">Reference proteome</keyword>
<dbReference type="Pfam" id="PF13556">
    <property type="entry name" value="HTH_30"/>
    <property type="match status" value="1"/>
</dbReference>
<dbReference type="EMBL" id="PYBJ01000001">
    <property type="protein sequence ID" value="PSM45312.1"/>
    <property type="molecule type" value="Genomic_DNA"/>
</dbReference>
<dbReference type="InterPro" id="IPR058663">
    <property type="entry name" value="PucR-like_N"/>
</dbReference>
<comment type="caution">
    <text evidence="4">The sequence shown here is derived from an EMBL/GenBank/DDBJ whole genome shotgun (WGS) entry which is preliminary data.</text>
</comment>
<dbReference type="PANTHER" id="PTHR33744:SF1">
    <property type="entry name" value="DNA-BINDING TRANSCRIPTIONAL ACTIVATOR ADER"/>
    <property type="match status" value="1"/>
</dbReference>
<dbReference type="Pfam" id="PF25906">
    <property type="entry name" value="PucR-like_N"/>
    <property type="match status" value="1"/>
</dbReference>
<protein>
    <submittedName>
        <fullName evidence="4">PucR family transcriptional regulator</fullName>
    </submittedName>
</protein>
<dbReference type="AlphaFoldDB" id="A0A2P8QGC6"/>
<evidence type="ECO:0000259" key="2">
    <source>
        <dbReference type="Pfam" id="PF13556"/>
    </source>
</evidence>
<feature type="region of interest" description="Disordered" evidence="1">
    <location>
        <begin position="109"/>
        <end position="138"/>
    </location>
</feature>
<evidence type="ECO:0000259" key="3">
    <source>
        <dbReference type="Pfam" id="PF25906"/>
    </source>
</evidence>
<feature type="domain" description="PucR C-terminal helix-turn-helix" evidence="2">
    <location>
        <begin position="453"/>
        <end position="509"/>
    </location>
</feature>
<name>A0A2P8QGC6_9ACTN</name>
<feature type="region of interest" description="Disordered" evidence="1">
    <location>
        <begin position="1"/>
        <end position="77"/>
    </location>
</feature>
<dbReference type="InterPro" id="IPR051448">
    <property type="entry name" value="CdaR-like_regulators"/>
</dbReference>
<dbReference type="Proteomes" id="UP000240429">
    <property type="component" value="Unassembled WGS sequence"/>
</dbReference>
<dbReference type="InterPro" id="IPR042070">
    <property type="entry name" value="PucR_C-HTH_sf"/>
</dbReference>
<proteinExistence type="predicted"/>
<feature type="compositionally biased region" description="Polar residues" evidence="1">
    <location>
        <begin position="24"/>
        <end position="44"/>
    </location>
</feature>
<dbReference type="InterPro" id="IPR025736">
    <property type="entry name" value="PucR_C-HTH_dom"/>
</dbReference>
<reference evidence="4 5" key="1">
    <citation type="submission" date="2018-03" db="EMBL/GenBank/DDBJ databases">
        <title>Streptomyces dioscori sp. nov., a novel endophytic actinobacterium isolated from bulbil of Dioscorea bulbifera L.</title>
        <authorList>
            <person name="Zhikuan W."/>
        </authorList>
    </citation>
    <scope>NUCLEOTIDE SEQUENCE [LARGE SCALE GENOMIC DNA]</scope>
    <source>
        <strain evidence="4 5">A217</strain>
    </source>
</reference>
<gene>
    <name evidence="4" type="ORF">C6Y14_04460</name>
</gene>
<organism evidence="4 5">
    <name type="scientific">Streptomyces dioscori</name>
    <dbReference type="NCBI Taxonomy" id="2109333"/>
    <lineage>
        <taxon>Bacteria</taxon>
        <taxon>Bacillati</taxon>
        <taxon>Actinomycetota</taxon>
        <taxon>Actinomycetes</taxon>
        <taxon>Kitasatosporales</taxon>
        <taxon>Streptomycetaceae</taxon>
        <taxon>Streptomyces</taxon>
        <taxon>Streptomyces aurantiacus group</taxon>
    </lineage>
</organism>
<feature type="domain" description="PucR-like N-terminal" evidence="3">
    <location>
        <begin position="139"/>
        <end position="298"/>
    </location>
</feature>
<sequence length="518" mass="55578">MAWTISVVSSGSRALSSGASPGGNSRQGRLDNSGSTPATSNSLEKQGPSGPARGAGNCAPSPHRPAENNRAPSGACSTGRWVAVVRSVRRMTLSQPVPARNLAYLTRAPQSCPAPREPTGGAMTPTHARALGPQDTAPLPRETRRMLLRRIPAAIDEMEEAVRTGLPHYTHAVEGTHGYSVRHIIDRTVSCFVSIHDATRTGQAATAEVIALYERIGARHGLLGCPLDVLRDALDLAGRVACRRLIEDAYRLHWPAPLLATLTEDTFTLIGTAIAAASRGYAEECHRAPLDVQRDRLRDALVTDPDDRARPLAELAAAADWRLPGTLAVLALPPGDHPQTRVLPPEVLADRSPAAPYLVLPDPRTPGPRWLPRTIGAVLGPAVPPGRGAVSLRWARRGLELIERGLLPAAAPLRCADHLAALTAFRSGDLLEAAAADLLGPLLELAPRRREPLLETLLVYLRCGDNAVLTADRLHVHEQTVRYRLRQIAQLTDGACPDPERHLETMLVLTWLLSPAAA</sequence>
<dbReference type="Gene3D" id="1.10.10.2840">
    <property type="entry name" value="PucR C-terminal helix-turn-helix domain"/>
    <property type="match status" value="1"/>
</dbReference>
<dbReference type="PANTHER" id="PTHR33744">
    <property type="entry name" value="CARBOHYDRATE DIACID REGULATOR"/>
    <property type="match status" value="1"/>
</dbReference>